<sequence>MMPTDAGSFLSNHLYVNFRFGCHGQVMFVMKRNRIISIDCKSKKMIIRMMSSHMTCGAHSISCLNSSNFDEEAIEMMKFVCLVSCTKVFLLGYVRMTQNHDNYMGLC</sequence>
<keyword evidence="2" id="KW-1185">Reference proteome</keyword>
<evidence type="ECO:0000313" key="1">
    <source>
        <dbReference type="EMBL" id="CCI50031.1"/>
    </source>
</evidence>
<dbReference type="EMBL" id="CAIX01000379">
    <property type="protein sequence ID" value="CCI50031.1"/>
    <property type="molecule type" value="Genomic_DNA"/>
</dbReference>
<proteinExistence type="predicted"/>
<dbReference type="InParanoid" id="A0A024GTB9"/>
<accession>A0A024GTB9</accession>
<comment type="caution">
    <text evidence="1">The sequence shown here is derived from an EMBL/GenBank/DDBJ whole genome shotgun (WGS) entry which is preliminary data.</text>
</comment>
<protein>
    <submittedName>
        <fullName evidence="1">Uncharacterized protein</fullName>
    </submittedName>
</protein>
<organism evidence="1 2">
    <name type="scientific">Albugo candida</name>
    <dbReference type="NCBI Taxonomy" id="65357"/>
    <lineage>
        <taxon>Eukaryota</taxon>
        <taxon>Sar</taxon>
        <taxon>Stramenopiles</taxon>
        <taxon>Oomycota</taxon>
        <taxon>Peronosporomycetes</taxon>
        <taxon>Albuginales</taxon>
        <taxon>Albuginaceae</taxon>
        <taxon>Albugo</taxon>
    </lineage>
</organism>
<dbReference type="AlphaFoldDB" id="A0A024GTB9"/>
<name>A0A024GTB9_9STRA</name>
<reference evidence="1 2" key="1">
    <citation type="submission" date="2012-05" db="EMBL/GenBank/DDBJ databases">
        <title>Recombination and specialization in a pathogen metapopulation.</title>
        <authorList>
            <person name="Gardiner A."/>
            <person name="Kemen E."/>
            <person name="Schultz-Larsen T."/>
            <person name="MacLean D."/>
            <person name="Van Oosterhout C."/>
            <person name="Jones J.D.G."/>
        </authorList>
    </citation>
    <scope>NUCLEOTIDE SEQUENCE [LARGE SCALE GENOMIC DNA]</scope>
    <source>
        <strain evidence="1 2">Ac Nc2</strain>
    </source>
</reference>
<evidence type="ECO:0000313" key="2">
    <source>
        <dbReference type="Proteomes" id="UP000053237"/>
    </source>
</evidence>
<dbReference type="Proteomes" id="UP000053237">
    <property type="component" value="Unassembled WGS sequence"/>
</dbReference>
<gene>
    <name evidence="1" type="ORF">BN9_115350</name>
</gene>